<accession>A0ABD2KAP5</accession>
<dbReference type="PANTHER" id="PTHR24339:SF28">
    <property type="entry name" value="E5-RELATED"/>
    <property type="match status" value="1"/>
</dbReference>
<evidence type="ECO:0000256" key="5">
    <source>
        <dbReference type="PROSITE-ProRule" id="PRU00108"/>
    </source>
</evidence>
<keyword evidence="10" id="KW-1185">Reference proteome</keyword>
<dbReference type="AlphaFoldDB" id="A0ABD2KAP5"/>
<comment type="subcellular location">
    <subcellularLocation>
        <location evidence="1 5 6">Nucleus</location>
    </subcellularLocation>
</comment>
<keyword evidence="2 5" id="KW-0238">DNA-binding</keyword>
<dbReference type="PANTHER" id="PTHR24339">
    <property type="entry name" value="HOMEOBOX PROTEIN EMX-RELATED"/>
    <property type="match status" value="1"/>
</dbReference>
<dbReference type="InterPro" id="IPR009057">
    <property type="entry name" value="Homeodomain-like_sf"/>
</dbReference>
<dbReference type="Gene3D" id="1.10.10.60">
    <property type="entry name" value="Homeodomain-like"/>
    <property type="match status" value="3"/>
</dbReference>
<evidence type="ECO:0000256" key="1">
    <source>
        <dbReference type="ARBA" id="ARBA00004123"/>
    </source>
</evidence>
<evidence type="ECO:0000256" key="7">
    <source>
        <dbReference type="SAM" id="MobiDB-lite"/>
    </source>
</evidence>
<dbReference type="PROSITE" id="PS50071">
    <property type="entry name" value="HOMEOBOX_2"/>
    <property type="match status" value="4"/>
</dbReference>
<evidence type="ECO:0000256" key="3">
    <source>
        <dbReference type="ARBA" id="ARBA00023155"/>
    </source>
</evidence>
<feature type="DNA-binding region" description="Homeobox" evidence="5">
    <location>
        <begin position="290"/>
        <end position="349"/>
    </location>
</feature>
<dbReference type="EMBL" id="JBICCN010000037">
    <property type="protein sequence ID" value="KAL3099941.1"/>
    <property type="molecule type" value="Genomic_DNA"/>
</dbReference>
<dbReference type="Pfam" id="PF00046">
    <property type="entry name" value="Homeodomain"/>
    <property type="match status" value="3"/>
</dbReference>
<name>A0ABD2KAP5_HETSC</name>
<reference evidence="9 10" key="1">
    <citation type="submission" date="2024-10" db="EMBL/GenBank/DDBJ databases">
        <authorList>
            <person name="Kim D."/>
        </authorList>
    </citation>
    <scope>NUCLEOTIDE SEQUENCE [LARGE SCALE GENOMIC DNA]</scope>
    <source>
        <strain evidence="9">Taebaek</strain>
    </source>
</reference>
<comment type="caution">
    <text evidence="9">The sequence shown here is derived from an EMBL/GenBank/DDBJ whole genome shotgun (WGS) entry which is preliminary data.</text>
</comment>
<feature type="domain" description="Homeobox" evidence="8">
    <location>
        <begin position="1"/>
        <end position="29"/>
    </location>
</feature>
<dbReference type="GO" id="GO:0005634">
    <property type="term" value="C:nucleus"/>
    <property type="evidence" value="ECO:0007669"/>
    <property type="project" value="UniProtKB-SubCell"/>
</dbReference>
<evidence type="ECO:0000313" key="9">
    <source>
        <dbReference type="EMBL" id="KAL3099941.1"/>
    </source>
</evidence>
<dbReference type="InterPro" id="IPR050877">
    <property type="entry name" value="EMX-VAX-Noto_Homeobox_TFs"/>
</dbReference>
<dbReference type="GO" id="GO:0003677">
    <property type="term" value="F:DNA binding"/>
    <property type="evidence" value="ECO:0007669"/>
    <property type="project" value="UniProtKB-UniRule"/>
</dbReference>
<feature type="DNA-binding region" description="Homeobox" evidence="5">
    <location>
        <begin position="225"/>
        <end position="284"/>
    </location>
</feature>
<gene>
    <name evidence="9" type="ORF">niasHS_001867</name>
</gene>
<dbReference type="Proteomes" id="UP001620645">
    <property type="component" value="Unassembled WGS sequence"/>
</dbReference>
<evidence type="ECO:0000313" key="10">
    <source>
        <dbReference type="Proteomes" id="UP001620645"/>
    </source>
</evidence>
<evidence type="ECO:0000256" key="2">
    <source>
        <dbReference type="ARBA" id="ARBA00023125"/>
    </source>
</evidence>
<feature type="domain" description="Homeobox" evidence="8">
    <location>
        <begin position="131"/>
        <end position="184"/>
    </location>
</feature>
<feature type="domain" description="Homeobox" evidence="8">
    <location>
        <begin position="223"/>
        <end position="283"/>
    </location>
</feature>
<dbReference type="InterPro" id="IPR001356">
    <property type="entry name" value="HD"/>
</dbReference>
<feature type="region of interest" description="Disordered" evidence="7">
    <location>
        <begin position="121"/>
        <end position="144"/>
    </location>
</feature>
<keyword evidence="4 5" id="KW-0539">Nucleus</keyword>
<dbReference type="CDD" id="cd00086">
    <property type="entry name" value="homeodomain"/>
    <property type="match status" value="3"/>
</dbReference>
<feature type="domain" description="Homeobox" evidence="8">
    <location>
        <begin position="288"/>
        <end position="348"/>
    </location>
</feature>
<dbReference type="SUPFAM" id="SSF46689">
    <property type="entry name" value="Homeodomain-like"/>
    <property type="match status" value="3"/>
</dbReference>
<proteinExistence type="predicted"/>
<feature type="DNA-binding region" description="Homeobox" evidence="5">
    <location>
        <begin position="133"/>
        <end position="185"/>
    </location>
</feature>
<feature type="DNA-binding region" description="Homeobox" evidence="5">
    <location>
        <begin position="3"/>
        <end position="30"/>
    </location>
</feature>
<evidence type="ECO:0000256" key="6">
    <source>
        <dbReference type="RuleBase" id="RU000682"/>
    </source>
</evidence>
<evidence type="ECO:0000256" key="4">
    <source>
        <dbReference type="ARBA" id="ARBA00023242"/>
    </source>
</evidence>
<evidence type="ECO:0000259" key="8">
    <source>
        <dbReference type="PROSITE" id="PS50071"/>
    </source>
</evidence>
<sequence length="455" mass="53019">MKEYATEIGITDNQIEEWFEKRRLEWKLINKNSESIDAKIVAAIQKVIEDEQNAEENAKDEEWFNERRSQWKWKYMKCDLQNAKLPPIYDKISDAVQKAMKEGQNAKAEVKDKEYYKRRAKNNREEAKKRQQKRAQQQNFSADHLDKLEREFEKRNEKMAKEIGLTETQVKEWFEYRRRQWLNNAFSSDYGLKKQQSAQNAAKTEVIEQKNIKVEQNSQQNGVDDIAQKENLSADQLDKLELKFGTTKCPNASDCAQLATETGLTEKQVEEWLYGRISQGQKFGEALNKIPRQRTEFKHYQLRKLKNAFAKNHFPDIFLIKELAKETELTEEQIKMWFKNAQAKYSRHNNKEHQPLMMLQQNTAVAGAKVCVECGQRIVHQTVPPIQSQPNANAIDITSVGCTSVSAVRGRAKCLRLFWRAVTFPVNAVAELVKKMRSAKRALANKVKKGKNEKK</sequence>
<organism evidence="9 10">
    <name type="scientific">Heterodera schachtii</name>
    <name type="common">Sugarbeet cyst nematode worm</name>
    <name type="synonym">Tylenchus schachtii</name>
    <dbReference type="NCBI Taxonomy" id="97005"/>
    <lineage>
        <taxon>Eukaryota</taxon>
        <taxon>Metazoa</taxon>
        <taxon>Ecdysozoa</taxon>
        <taxon>Nematoda</taxon>
        <taxon>Chromadorea</taxon>
        <taxon>Rhabditida</taxon>
        <taxon>Tylenchina</taxon>
        <taxon>Tylenchomorpha</taxon>
        <taxon>Tylenchoidea</taxon>
        <taxon>Heteroderidae</taxon>
        <taxon>Heteroderinae</taxon>
        <taxon>Heterodera</taxon>
    </lineage>
</organism>
<protein>
    <recommendedName>
        <fullName evidence="8">Homeobox domain-containing protein</fullName>
    </recommendedName>
</protein>
<keyword evidence="3 5" id="KW-0371">Homeobox</keyword>
<dbReference type="SMART" id="SM00389">
    <property type="entry name" value="HOX"/>
    <property type="match status" value="3"/>
</dbReference>